<keyword evidence="4" id="KW-1185">Reference proteome</keyword>
<dbReference type="KEGG" id="vpy:HZI73_14835"/>
<dbReference type="RefSeq" id="WP_212694164.1">
    <property type="nucleotide sequence ID" value="NZ_CP058649.1"/>
</dbReference>
<name>A0A8J8MKM2_9FIRM</name>
<dbReference type="PANTHER" id="PTHR35568">
    <property type="entry name" value="TRANSCRIPTIONAL REGULATOR DAUR"/>
    <property type="match status" value="1"/>
</dbReference>
<protein>
    <submittedName>
        <fullName evidence="3">Transcriptional regulator</fullName>
    </submittedName>
</protein>
<dbReference type="Proteomes" id="UP000683246">
    <property type="component" value="Chromosome"/>
</dbReference>
<reference evidence="3" key="1">
    <citation type="submission" date="2020-07" db="EMBL/GenBank/DDBJ databases">
        <title>Vallitalea pronyensis genome.</title>
        <authorList>
            <person name="Postec A."/>
        </authorList>
    </citation>
    <scope>NUCLEOTIDE SEQUENCE</scope>
    <source>
        <strain evidence="3">FatNI3</strain>
    </source>
</reference>
<feature type="domain" description="YheO-like" evidence="1">
    <location>
        <begin position="7"/>
        <end position="120"/>
    </location>
</feature>
<dbReference type="InterPro" id="IPR039446">
    <property type="entry name" value="DauR-like"/>
</dbReference>
<evidence type="ECO:0000259" key="2">
    <source>
        <dbReference type="Pfam" id="PF13309"/>
    </source>
</evidence>
<sequence length="212" mass="23966">MMEDMNLEFLKRLAKGLVEHFGSHCEVVIHDLKSHNLQKTIIAIENGHVTNRKIGDGASHIVLDTLNHQEEELEDAIGYLTKTHDGRVLKSSSIYIRDEKGEPQYIFCINYDMTQLTIAESAIKSLLNLESTPCTEAEEIPTNVNDLLDDLIEESVKRIGKPVALMSKEDKISCIRFLNDAGAFLITKSGDKISTYFGISKYSIYNYIDIKR</sequence>
<dbReference type="Pfam" id="PF13309">
    <property type="entry name" value="HTH_22"/>
    <property type="match status" value="1"/>
</dbReference>
<dbReference type="PANTHER" id="PTHR35568:SF1">
    <property type="entry name" value="TRANSCRIPTIONAL REGULATOR DAUR"/>
    <property type="match status" value="1"/>
</dbReference>
<proteinExistence type="predicted"/>
<dbReference type="Pfam" id="PF08348">
    <property type="entry name" value="PAS_6"/>
    <property type="match status" value="1"/>
</dbReference>
<dbReference type="InterPro" id="IPR039445">
    <property type="entry name" value="DauR-like_HTH"/>
</dbReference>
<dbReference type="AlphaFoldDB" id="A0A8J8MKM2"/>
<evidence type="ECO:0000313" key="4">
    <source>
        <dbReference type="Proteomes" id="UP000683246"/>
    </source>
</evidence>
<evidence type="ECO:0000313" key="3">
    <source>
        <dbReference type="EMBL" id="QUI23480.1"/>
    </source>
</evidence>
<accession>A0A8J8MKM2</accession>
<evidence type="ECO:0000259" key="1">
    <source>
        <dbReference type="Pfam" id="PF08348"/>
    </source>
</evidence>
<gene>
    <name evidence="3" type="ORF">HZI73_14835</name>
</gene>
<organism evidence="3 4">
    <name type="scientific">Vallitalea pronyensis</name>
    <dbReference type="NCBI Taxonomy" id="1348613"/>
    <lineage>
        <taxon>Bacteria</taxon>
        <taxon>Bacillati</taxon>
        <taxon>Bacillota</taxon>
        <taxon>Clostridia</taxon>
        <taxon>Lachnospirales</taxon>
        <taxon>Vallitaleaceae</taxon>
        <taxon>Vallitalea</taxon>
    </lineage>
</organism>
<dbReference type="InterPro" id="IPR013559">
    <property type="entry name" value="YheO"/>
</dbReference>
<feature type="domain" description="Transcriptional regulator DauR-like HTH" evidence="2">
    <location>
        <begin position="148"/>
        <end position="209"/>
    </location>
</feature>
<dbReference type="EMBL" id="CP058649">
    <property type="protein sequence ID" value="QUI23480.1"/>
    <property type="molecule type" value="Genomic_DNA"/>
</dbReference>